<name>A0A4V4M2T3_WALIC</name>
<comment type="caution">
    <text evidence="1">The sequence shown here is derived from an EMBL/GenBank/DDBJ whole genome shotgun (WGS) entry which is preliminary data.</text>
</comment>
<accession>A0A4V4M2T3</accession>
<evidence type="ECO:0000313" key="2">
    <source>
        <dbReference type="Proteomes" id="UP000310689"/>
    </source>
</evidence>
<sequence length="293" mass="33502">MGISMHSKIAPLAYSAMADFTQDMLRPIFDTVYEPGNDNVAQPERQHQRVSKMHEEQYKKHVDLTREQQNILIDSQSKFGKSWLTTIPYNNSLALSNSEVSVALHYRTLCPGQAEFCLACGLRNTIGHDDLCQSRPNLRRARHEHIKRLLLKHLASVPNNTITSEPTTKNSHRRTDFRIGGSCSKVRGASEYDLTIIAPTADYKGSRGDIQRCTTAEGRYRKELEFYEHEKELKYKGITHTPFYPLVFSAGGALTDKSKQLFLHWKKHIKYFGTLVRHISVGLVRARAAYFTF</sequence>
<evidence type="ECO:0000313" key="1">
    <source>
        <dbReference type="EMBL" id="TIB26694.1"/>
    </source>
</evidence>
<dbReference type="AlphaFoldDB" id="A0A4V4M2T3"/>
<dbReference type="Proteomes" id="UP000310689">
    <property type="component" value="Unassembled WGS sequence"/>
</dbReference>
<organism evidence="1 2">
    <name type="scientific">Wallemia ichthyophaga</name>
    <dbReference type="NCBI Taxonomy" id="245174"/>
    <lineage>
        <taxon>Eukaryota</taxon>
        <taxon>Fungi</taxon>
        <taxon>Dikarya</taxon>
        <taxon>Basidiomycota</taxon>
        <taxon>Wallemiomycotina</taxon>
        <taxon>Wallemiomycetes</taxon>
        <taxon>Wallemiales</taxon>
        <taxon>Wallemiaceae</taxon>
        <taxon>Wallemia</taxon>
    </lineage>
</organism>
<reference evidence="1 2" key="1">
    <citation type="submission" date="2019-03" db="EMBL/GenBank/DDBJ databases">
        <title>Sequencing 23 genomes of Wallemia ichthyophaga.</title>
        <authorList>
            <person name="Gostincar C."/>
        </authorList>
    </citation>
    <scope>NUCLEOTIDE SEQUENCE [LARGE SCALE GENOMIC DNA]</scope>
    <source>
        <strain evidence="1 2">EXF-6200</strain>
    </source>
</reference>
<proteinExistence type="predicted"/>
<protein>
    <submittedName>
        <fullName evidence="1">Uncharacterized protein</fullName>
    </submittedName>
</protein>
<dbReference type="EMBL" id="SPOI01000570">
    <property type="protein sequence ID" value="TIB26694.1"/>
    <property type="molecule type" value="Genomic_DNA"/>
</dbReference>
<gene>
    <name evidence="1" type="ORF">E3P86_04152</name>
</gene>